<dbReference type="InterPro" id="IPR013762">
    <property type="entry name" value="Integrase-like_cat_sf"/>
</dbReference>
<dbReference type="Proteomes" id="UP000326912">
    <property type="component" value="Unassembled WGS sequence"/>
</dbReference>
<keyword evidence="9" id="KW-1185">Reference proteome</keyword>
<dbReference type="InterPro" id="IPR002104">
    <property type="entry name" value="Integrase_catalytic"/>
</dbReference>
<organism evidence="8 9">
    <name type="scientific">Dictyobacter vulcani</name>
    <dbReference type="NCBI Taxonomy" id="2607529"/>
    <lineage>
        <taxon>Bacteria</taxon>
        <taxon>Bacillati</taxon>
        <taxon>Chloroflexota</taxon>
        <taxon>Ktedonobacteria</taxon>
        <taxon>Ktedonobacterales</taxon>
        <taxon>Dictyobacteraceae</taxon>
        <taxon>Dictyobacter</taxon>
    </lineage>
</organism>
<feature type="region of interest" description="Disordered" evidence="5">
    <location>
        <begin position="1"/>
        <end position="28"/>
    </location>
</feature>
<comment type="caution">
    <text evidence="8">The sequence shown here is derived from an EMBL/GenBank/DDBJ whole genome shotgun (WGS) entry which is preliminary data.</text>
</comment>
<dbReference type="GO" id="GO:0015074">
    <property type="term" value="P:DNA integration"/>
    <property type="evidence" value="ECO:0007669"/>
    <property type="project" value="UniProtKB-KW"/>
</dbReference>
<feature type="domain" description="Core-binding (CB)" evidence="7">
    <location>
        <begin position="81"/>
        <end position="165"/>
    </location>
</feature>
<dbReference type="InterPro" id="IPR004107">
    <property type="entry name" value="Integrase_SAM-like_N"/>
</dbReference>
<dbReference type="InterPro" id="IPR010998">
    <property type="entry name" value="Integrase_recombinase_N"/>
</dbReference>
<dbReference type="GO" id="GO:0006310">
    <property type="term" value="P:DNA recombination"/>
    <property type="evidence" value="ECO:0007669"/>
    <property type="project" value="UniProtKB-KW"/>
</dbReference>
<evidence type="ECO:0000256" key="1">
    <source>
        <dbReference type="ARBA" id="ARBA00022908"/>
    </source>
</evidence>
<evidence type="ECO:0000256" key="4">
    <source>
        <dbReference type="PROSITE-ProRule" id="PRU01248"/>
    </source>
</evidence>
<keyword evidence="2 4" id="KW-0238">DNA-binding</keyword>
<dbReference type="GO" id="GO:0003677">
    <property type="term" value="F:DNA binding"/>
    <property type="evidence" value="ECO:0007669"/>
    <property type="project" value="UniProtKB-UniRule"/>
</dbReference>
<keyword evidence="3" id="KW-0233">DNA recombination</keyword>
<reference evidence="8 9" key="1">
    <citation type="submission" date="2019-10" db="EMBL/GenBank/DDBJ databases">
        <title>Dictyobacter vulcani sp. nov., within the class Ktedonobacteria, isolated from soil of volcanic Mt. Zao.</title>
        <authorList>
            <person name="Zheng Y."/>
            <person name="Wang C.M."/>
            <person name="Sakai Y."/>
            <person name="Abe K."/>
            <person name="Yokota A."/>
            <person name="Yabe S."/>
        </authorList>
    </citation>
    <scope>NUCLEOTIDE SEQUENCE [LARGE SCALE GENOMIC DNA]</scope>
    <source>
        <strain evidence="8 9">W12</strain>
    </source>
</reference>
<sequence length="408" mass="46525">MHPMVKMASNSSTPARNSKQKNDYGDGTIYERQDGRFVASLRLVNGKRIERYARTRKDAKEKLKQLIRENEQGSLVTERNQKVGEYLNDWLKMRRDSLAIKTTTYVSYSSYMHRNVIPVIGNIPLQQLTGTQVQRLYTALRNNGISPNTVHLIHTILSAALNDAVKWHRIAFNPCKHLTAPRAKRTEMKYLTHEQAMQLVEAARGYRIEQIILLAVSLGLRKGEILGLRWDDVDFDQGILSVRRTVSYIPPHDGALHMYLETDPKTATSKRTIVLPIFIQEALKAHRAQQLQERLKAGQAWEQHNLVFCSTLGKHVKPSSLRAQFKEALQKANLPDIRFHDLRHSAATILLSMGVNVKVIQELLGHANVSITLNIYSHVTPAMQRDAMRELDHHYHIARKGEIMTGSV</sequence>
<evidence type="ECO:0000313" key="8">
    <source>
        <dbReference type="EMBL" id="GER89654.1"/>
    </source>
</evidence>
<evidence type="ECO:0000256" key="2">
    <source>
        <dbReference type="ARBA" id="ARBA00023125"/>
    </source>
</evidence>
<evidence type="ECO:0000256" key="5">
    <source>
        <dbReference type="SAM" id="MobiDB-lite"/>
    </source>
</evidence>
<dbReference type="PANTHER" id="PTHR30349">
    <property type="entry name" value="PHAGE INTEGRASE-RELATED"/>
    <property type="match status" value="1"/>
</dbReference>
<keyword evidence="1" id="KW-0229">DNA integration</keyword>
<proteinExistence type="predicted"/>
<dbReference type="PANTHER" id="PTHR30349:SF91">
    <property type="entry name" value="INTA PROTEIN"/>
    <property type="match status" value="1"/>
</dbReference>
<accession>A0A5J4KJI5</accession>
<dbReference type="InterPro" id="IPR011010">
    <property type="entry name" value="DNA_brk_join_enz"/>
</dbReference>
<dbReference type="AlphaFoldDB" id="A0A5J4KJI5"/>
<evidence type="ECO:0000259" key="6">
    <source>
        <dbReference type="PROSITE" id="PS51898"/>
    </source>
</evidence>
<evidence type="ECO:0000256" key="3">
    <source>
        <dbReference type="ARBA" id="ARBA00023172"/>
    </source>
</evidence>
<dbReference type="Pfam" id="PF14659">
    <property type="entry name" value="Phage_int_SAM_3"/>
    <property type="match status" value="1"/>
</dbReference>
<feature type="domain" description="Tyr recombinase" evidence="6">
    <location>
        <begin position="186"/>
        <end position="389"/>
    </location>
</feature>
<name>A0A5J4KJI5_9CHLR</name>
<dbReference type="InterPro" id="IPR044068">
    <property type="entry name" value="CB"/>
</dbReference>
<dbReference type="EMBL" id="BKZW01000002">
    <property type="protein sequence ID" value="GER89654.1"/>
    <property type="molecule type" value="Genomic_DNA"/>
</dbReference>
<gene>
    <name evidence="8" type="ORF">KDW_38160</name>
</gene>
<dbReference type="PROSITE" id="PS51900">
    <property type="entry name" value="CB"/>
    <property type="match status" value="1"/>
</dbReference>
<dbReference type="InterPro" id="IPR050090">
    <property type="entry name" value="Tyrosine_recombinase_XerCD"/>
</dbReference>
<protein>
    <submittedName>
        <fullName evidence="8">Site-specific integrase</fullName>
    </submittedName>
</protein>
<dbReference type="Gene3D" id="1.10.150.130">
    <property type="match status" value="1"/>
</dbReference>
<dbReference type="Pfam" id="PF00589">
    <property type="entry name" value="Phage_integrase"/>
    <property type="match status" value="1"/>
</dbReference>
<evidence type="ECO:0000313" key="9">
    <source>
        <dbReference type="Proteomes" id="UP000326912"/>
    </source>
</evidence>
<dbReference type="SUPFAM" id="SSF56349">
    <property type="entry name" value="DNA breaking-rejoining enzymes"/>
    <property type="match status" value="1"/>
</dbReference>
<evidence type="ECO:0000259" key="7">
    <source>
        <dbReference type="PROSITE" id="PS51900"/>
    </source>
</evidence>
<dbReference type="CDD" id="cd01189">
    <property type="entry name" value="INT_ICEBs1_C_like"/>
    <property type="match status" value="1"/>
</dbReference>
<feature type="compositionally biased region" description="Polar residues" evidence="5">
    <location>
        <begin position="8"/>
        <end position="17"/>
    </location>
</feature>
<dbReference type="Gene3D" id="1.10.443.10">
    <property type="entry name" value="Intergrase catalytic core"/>
    <property type="match status" value="1"/>
</dbReference>
<dbReference type="PROSITE" id="PS51898">
    <property type="entry name" value="TYR_RECOMBINASE"/>
    <property type="match status" value="1"/>
</dbReference>